<dbReference type="GO" id="GO:0007052">
    <property type="term" value="P:mitotic spindle organization"/>
    <property type="evidence" value="ECO:0007669"/>
    <property type="project" value="TreeGrafter"/>
</dbReference>
<dbReference type="eggNOG" id="KOG4042">
    <property type="taxonomic scope" value="Eukaryota"/>
</dbReference>
<organism evidence="9 11">
    <name type="scientific">Bursaphelenchus xylophilus</name>
    <name type="common">Pinewood nematode worm</name>
    <name type="synonym">Aphelenchoides xylophilus</name>
    <dbReference type="NCBI Taxonomy" id="6326"/>
    <lineage>
        <taxon>Eukaryota</taxon>
        <taxon>Metazoa</taxon>
        <taxon>Ecdysozoa</taxon>
        <taxon>Nematoda</taxon>
        <taxon>Chromadorea</taxon>
        <taxon>Rhabditida</taxon>
        <taxon>Tylenchina</taxon>
        <taxon>Tylenchomorpha</taxon>
        <taxon>Aphelenchoidea</taxon>
        <taxon>Aphelenchoididae</taxon>
        <taxon>Bursaphelenchus</taxon>
    </lineage>
</organism>
<dbReference type="CDD" id="cd04646">
    <property type="entry name" value="LbH_Dynactin_6"/>
    <property type="match status" value="1"/>
</dbReference>
<evidence type="ECO:0000256" key="1">
    <source>
        <dbReference type="ARBA" id="ARBA00004245"/>
    </source>
</evidence>
<evidence type="ECO:0000256" key="6">
    <source>
        <dbReference type="ARBA" id="ARBA00034687"/>
    </source>
</evidence>
<evidence type="ECO:0000256" key="3">
    <source>
        <dbReference type="ARBA" id="ARBA00016573"/>
    </source>
</evidence>
<dbReference type="Proteomes" id="UP000659654">
    <property type="component" value="Unassembled WGS sequence"/>
</dbReference>
<evidence type="ECO:0000313" key="7">
    <source>
        <dbReference type="EMBL" id="CAD5209499.1"/>
    </source>
</evidence>
<proteinExistence type="inferred from homology"/>
<dbReference type="PANTHER" id="PTHR13072:SF0">
    <property type="entry name" value="DYNACTIN SUBUNIT 6"/>
    <property type="match status" value="1"/>
</dbReference>
<dbReference type="SMR" id="A0A1I7S741"/>
<keyword evidence="10" id="KW-1185">Reference proteome</keyword>
<dbReference type="InterPro" id="IPR011004">
    <property type="entry name" value="Trimer_LpxA-like_sf"/>
</dbReference>
<dbReference type="AlphaFoldDB" id="A0A1I7S741"/>
<sequence>MAKPRLEIHDDTFIHTGSSLSGEIVFGAGTVVHPYAVINAGEGKIIFGNNNIIEELCHIENKDPSKVMIIGNDNLFEVGTECHAVAVGNNNVFCIKSKVGDKVQVTDGCVIGPKCIVMSKEVLPPKTVVYGEGNNRRTAMSTNNSLKQHCELLQTKLRNFSQAYKNA</sequence>
<evidence type="ECO:0000313" key="11">
    <source>
        <dbReference type="WBParaSite" id="BXY_0883000.1"/>
    </source>
</evidence>
<dbReference type="EMBL" id="CAJFCV020000001">
    <property type="protein sequence ID" value="CAG9084584.1"/>
    <property type="molecule type" value="Genomic_DNA"/>
</dbReference>
<comment type="function">
    <text evidence="6">Part of the dynactin complex that activates the molecular motor dynein for ultra-processive transport along microtubules.</text>
</comment>
<dbReference type="Proteomes" id="UP000582659">
    <property type="component" value="Unassembled WGS sequence"/>
</dbReference>
<evidence type="ECO:0000256" key="2">
    <source>
        <dbReference type="ARBA" id="ARBA00007719"/>
    </source>
</evidence>
<dbReference type="GO" id="GO:0005869">
    <property type="term" value="C:dynactin complex"/>
    <property type="evidence" value="ECO:0007669"/>
    <property type="project" value="InterPro"/>
</dbReference>
<evidence type="ECO:0000313" key="10">
    <source>
        <dbReference type="Proteomes" id="UP000659654"/>
    </source>
</evidence>
<dbReference type="PANTHER" id="PTHR13072">
    <property type="entry name" value="DYNACTIN 6"/>
    <property type="match status" value="1"/>
</dbReference>
<comment type="similarity">
    <text evidence="2">Belongs to the dynactin subunits 5/6 family. Dynactin subunit 6 subfamily.</text>
</comment>
<evidence type="ECO:0000256" key="4">
    <source>
        <dbReference type="ARBA" id="ARBA00022490"/>
    </source>
</evidence>
<reference evidence="11" key="1">
    <citation type="submission" date="2016-11" db="UniProtKB">
        <authorList>
            <consortium name="WormBaseParasite"/>
        </authorList>
    </citation>
    <scope>IDENTIFICATION</scope>
</reference>
<protein>
    <recommendedName>
        <fullName evidence="3">Dynactin subunit 6</fullName>
    </recommendedName>
</protein>
<dbReference type="WBParaSite" id="BXY_0883000.1">
    <property type="protein sequence ID" value="BXY_0883000.1"/>
    <property type="gene ID" value="BXY_0883000"/>
</dbReference>
<keyword evidence="5" id="KW-0206">Cytoskeleton</keyword>
<keyword evidence="4" id="KW-0963">Cytoplasm</keyword>
<dbReference type="GO" id="GO:0070840">
    <property type="term" value="F:dynein complex binding"/>
    <property type="evidence" value="ECO:0007669"/>
    <property type="project" value="TreeGrafter"/>
</dbReference>
<dbReference type="Gene3D" id="2.160.10.10">
    <property type="entry name" value="Hexapeptide repeat proteins"/>
    <property type="match status" value="1"/>
</dbReference>
<dbReference type="EMBL" id="CAJFDI010000001">
    <property type="protein sequence ID" value="CAD5209499.1"/>
    <property type="molecule type" value="Genomic_DNA"/>
</dbReference>
<gene>
    <name evidence="7" type="ORF">BXYJ_LOCUS1466</name>
</gene>
<name>A0A1I7S741_BURXY</name>
<comment type="subcellular location">
    <subcellularLocation>
        <location evidence="1">Cytoplasm</location>
        <location evidence="1">Cytoskeleton</location>
    </subcellularLocation>
</comment>
<dbReference type="SUPFAM" id="SSF51161">
    <property type="entry name" value="Trimeric LpxA-like enzymes"/>
    <property type="match status" value="1"/>
</dbReference>
<evidence type="ECO:0000256" key="5">
    <source>
        <dbReference type="ARBA" id="ARBA00023212"/>
    </source>
</evidence>
<evidence type="ECO:0000313" key="9">
    <source>
        <dbReference type="Proteomes" id="UP000095284"/>
    </source>
</evidence>
<evidence type="ECO:0000313" key="8">
    <source>
        <dbReference type="EMBL" id="CAG9084584.1"/>
    </source>
</evidence>
<dbReference type="Proteomes" id="UP000095284">
    <property type="component" value="Unplaced"/>
</dbReference>
<dbReference type="OrthoDB" id="2355at2759"/>
<dbReference type="InterPro" id="IPR027777">
    <property type="entry name" value="DCTN6"/>
</dbReference>
<accession>A0A1I7S741</accession>
<reference evidence="8" key="2">
    <citation type="submission" date="2020-08" db="EMBL/GenBank/DDBJ databases">
        <authorList>
            <person name="Kikuchi T."/>
        </authorList>
    </citation>
    <scope>NUCLEOTIDE SEQUENCE</scope>
    <source>
        <strain evidence="7">Ka4C1</strain>
    </source>
</reference>